<proteinExistence type="predicted"/>
<protein>
    <submittedName>
        <fullName evidence="2">Uncharacterized protein</fullName>
    </submittedName>
</protein>
<sequence length="112" mass="13006">MAKFHQKQSIDVRPSPRKLHTFQLNNTGDTPRLQVFFTQVRAPTLKMRNYIFSSEWGEYTFLTLQKMQTPKSCPSNSCGHSLMWSEKERKGQEIPSSRLNTYPISLNVGLQK</sequence>
<dbReference type="Proteomes" id="UP000824782">
    <property type="component" value="Unassembled WGS sequence"/>
</dbReference>
<reference evidence="2" key="1">
    <citation type="thesis" date="2020" institute="ProQuest LLC" country="789 East Eisenhower Parkway, Ann Arbor, MI, USA">
        <title>Comparative Genomics and Chromosome Evolution.</title>
        <authorList>
            <person name="Mudd A.B."/>
        </authorList>
    </citation>
    <scope>NUCLEOTIDE SEQUENCE</scope>
    <source>
        <strain evidence="2">237g6f4</strain>
        <tissue evidence="2">Blood</tissue>
    </source>
</reference>
<accession>A0AAV7D5S2</accession>
<evidence type="ECO:0000256" key="1">
    <source>
        <dbReference type="SAM" id="MobiDB-lite"/>
    </source>
</evidence>
<comment type="caution">
    <text evidence="2">The sequence shown here is derived from an EMBL/GenBank/DDBJ whole genome shotgun (WGS) entry which is preliminary data.</text>
</comment>
<organism evidence="2 3">
    <name type="scientific">Engystomops pustulosus</name>
    <name type="common">Tungara frog</name>
    <name type="synonym">Physalaemus pustulosus</name>
    <dbReference type="NCBI Taxonomy" id="76066"/>
    <lineage>
        <taxon>Eukaryota</taxon>
        <taxon>Metazoa</taxon>
        <taxon>Chordata</taxon>
        <taxon>Craniata</taxon>
        <taxon>Vertebrata</taxon>
        <taxon>Euteleostomi</taxon>
        <taxon>Amphibia</taxon>
        <taxon>Batrachia</taxon>
        <taxon>Anura</taxon>
        <taxon>Neobatrachia</taxon>
        <taxon>Hyloidea</taxon>
        <taxon>Leptodactylidae</taxon>
        <taxon>Leiuperinae</taxon>
        <taxon>Engystomops</taxon>
    </lineage>
</organism>
<keyword evidence="3" id="KW-1185">Reference proteome</keyword>
<evidence type="ECO:0000313" key="3">
    <source>
        <dbReference type="Proteomes" id="UP000824782"/>
    </source>
</evidence>
<dbReference type="AlphaFoldDB" id="A0AAV7D5S2"/>
<evidence type="ECO:0000313" key="2">
    <source>
        <dbReference type="EMBL" id="KAG8592812.1"/>
    </source>
</evidence>
<dbReference type="EMBL" id="WNYA01000001">
    <property type="protein sequence ID" value="KAG8592812.1"/>
    <property type="molecule type" value="Genomic_DNA"/>
</dbReference>
<name>A0AAV7D5S2_ENGPU</name>
<feature type="region of interest" description="Disordered" evidence="1">
    <location>
        <begin position="1"/>
        <end position="28"/>
    </location>
</feature>
<gene>
    <name evidence="2" type="ORF">GDO81_000633</name>
</gene>